<accession>A0A507B6J5</accession>
<sequence>MATYLITQATGTQSGETIKHLLKAGAKIHALVRDPSKKLPSVLDHPSVKVFKGNSDNFDDVFHATRGCEGVFLNTFPIPGLEEAQARTIVEASRKAGVERIVASTTFFAGDRAMWDDDATKAIPLLEGYFERKALTEEVVRNGGFKSYTILRPAFIHVDYFVPKFEHNYPELAQGVLAHAFNDGIGMLHTDADDIGKYAAAAFQDPAKFGGQEIELGNENLTVPEVQKILSQASGKTVQTKKRTPDEAEAAAATVFAQKFHYWANAKADGFKALAAAAKDVQAKFGIPFTPMEKAMQRDKDQLINTLP</sequence>
<dbReference type="PANTHER" id="PTHR42748:SF7">
    <property type="entry name" value="NMRA LIKE REDOX SENSOR 1-RELATED"/>
    <property type="match status" value="1"/>
</dbReference>
<dbReference type="AlphaFoldDB" id="A0A507B6J5"/>
<evidence type="ECO:0000313" key="5">
    <source>
        <dbReference type="Proteomes" id="UP000319257"/>
    </source>
</evidence>
<name>A0A507B6J5_9PEZI</name>
<organism evidence="4 5">
    <name type="scientific">Thyridium curvatum</name>
    <dbReference type="NCBI Taxonomy" id="1093900"/>
    <lineage>
        <taxon>Eukaryota</taxon>
        <taxon>Fungi</taxon>
        <taxon>Dikarya</taxon>
        <taxon>Ascomycota</taxon>
        <taxon>Pezizomycotina</taxon>
        <taxon>Sordariomycetes</taxon>
        <taxon>Sordariomycetidae</taxon>
        <taxon>Thyridiales</taxon>
        <taxon>Thyridiaceae</taxon>
        <taxon>Thyridium</taxon>
    </lineage>
</organism>
<reference evidence="4 5" key="1">
    <citation type="submission" date="2019-06" db="EMBL/GenBank/DDBJ databases">
        <title>Draft genome sequence of the filamentous fungus Phialemoniopsis curvata isolated from diesel fuel.</title>
        <authorList>
            <person name="Varaljay V.A."/>
            <person name="Lyon W.J."/>
            <person name="Crouch A.L."/>
            <person name="Drake C.E."/>
            <person name="Hollomon J.M."/>
            <person name="Nadeau L.J."/>
            <person name="Nunn H.S."/>
            <person name="Stevenson B.S."/>
            <person name="Bojanowski C.L."/>
            <person name="Crookes-Goodson W.J."/>
        </authorList>
    </citation>
    <scope>NUCLEOTIDE SEQUENCE [LARGE SCALE GENOMIC DNA]</scope>
    <source>
        <strain evidence="4 5">D216</strain>
    </source>
</reference>
<comment type="caution">
    <text evidence="4">The sequence shown here is derived from an EMBL/GenBank/DDBJ whole genome shotgun (WGS) entry which is preliminary data.</text>
</comment>
<dbReference type="Pfam" id="PF05368">
    <property type="entry name" value="NmrA"/>
    <property type="match status" value="1"/>
</dbReference>
<dbReference type="InParanoid" id="A0A507B6J5"/>
<comment type="similarity">
    <text evidence="1">Belongs to the NmrA-type oxidoreductase family.</text>
</comment>
<keyword evidence="2" id="KW-0521">NADP</keyword>
<protein>
    <recommendedName>
        <fullName evidence="3">NmrA-like domain-containing protein</fullName>
    </recommendedName>
</protein>
<dbReference type="RefSeq" id="XP_030996437.1">
    <property type="nucleotide sequence ID" value="XM_031139608.1"/>
</dbReference>
<feature type="domain" description="NmrA-like" evidence="3">
    <location>
        <begin position="5"/>
        <end position="243"/>
    </location>
</feature>
<evidence type="ECO:0000313" key="4">
    <source>
        <dbReference type="EMBL" id="TPX14726.1"/>
    </source>
</evidence>
<dbReference type="InterPro" id="IPR008030">
    <property type="entry name" value="NmrA-like"/>
</dbReference>
<evidence type="ECO:0000259" key="3">
    <source>
        <dbReference type="Pfam" id="PF05368"/>
    </source>
</evidence>
<gene>
    <name evidence="4" type="ORF">E0L32_005121</name>
</gene>
<dbReference type="Proteomes" id="UP000319257">
    <property type="component" value="Unassembled WGS sequence"/>
</dbReference>
<dbReference type="InterPro" id="IPR051164">
    <property type="entry name" value="NmrA-like_oxidored"/>
</dbReference>
<dbReference type="STRING" id="1093900.A0A507B6J5"/>
<evidence type="ECO:0000256" key="1">
    <source>
        <dbReference type="ARBA" id="ARBA00006328"/>
    </source>
</evidence>
<proteinExistence type="inferred from homology"/>
<dbReference type="SUPFAM" id="SSF51735">
    <property type="entry name" value="NAD(P)-binding Rossmann-fold domains"/>
    <property type="match status" value="1"/>
</dbReference>
<dbReference type="Gene3D" id="3.40.50.720">
    <property type="entry name" value="NAD(P)-binding Rossmann-like Domain"/>
    <property type="match status" value="1"/>
</dbReference>
<dbReference type="InterPro" id="IPR036291">
    <property type="entry name" value="NAD(P)-bd_dom_sf"/>
</dbReference>
<dbReference type="OrthoDB" id="3358371at2759"/>
<dbReference type="PANTHER" id="PTHR42748">
    <property type="entry name" value="NITROGEN METABOLITE REPRESSION PROTEIN NMRA FAMILY MEMBER"/>
    <property type="match status" value="1"/>
</dbReference>
<keyword evidence="5" id="KW-1185">Reference proteome</keyword>
<evidence type="ECO:0000256" key="2">
    <source>
        <dbReference type="ARBA" id="ARBA00022857"/>
    </source>
</evidence>
<dbReference type="GeneID" id="41972568"/>
<dbReference type="EMBL" id="SKBQ01000026">
    <property type="protein sequence ID" value="TPX14726.1"/>
    <property type="molecule type" value="Genomic_DNA"/>
</dbReference>